<dbReference type="Proteomes" id="UP000233654">
    <property type="component" value="Unassembled WGS sequence"/>
</dbReference>
<accession>A0A2N3G6Z7</accession>
<dbReference type="InterPro" id="IPR050179">
    <property type="entry name" value="Trans_hexapeptide_repeat"/>
</dbReference>
<evidence type="ECO:0000256" key="2">
    <source>
        <dbReference type="ARBA" id="ARBA00022679"/>
    </source>
</evidence>
<name>A0A2N3G6Z7_9ACTN</name>
<dbReference type="InterPro" id="IPR011004">
    <property type="entry name" value="Trimer_LpxA-like_sf"/>
</dbReference>
<dbReference type="GO" id="GO:0009085">
    <property type="term" value="P:lysine biosynthetic process"/>
    <property type="evidence" value="ECO:0007669"/>
    <property type="project" value="UniProtKB-KW"/>
</dbReference>
<evidence type="ECO:0000313" key="7">
    <source>
        <dbReference type="Proteomes" id="UP000233654"/>
    </source>
</evidence>
<dbReference type="EMBL" id="PHEX01000018">
    <property type="protein sequence ID" value="PKQ28392.1"/>
    <property type="molecule type" value="Genomic_DNA"/>
</dbReference>
<keyword evidence="1" id="KW-0028">Amino-acid biosynthesis</keyword>
<sequence>MSAYFSDSASVAPGCHFGENAVIEDDVVMGMGCELGHNVVVHRGTRLGEGVKVASNAVLGKPPSASATSRRGVDEVGVLVVGAGTIIGASVVINSGAEFAKNCYIGDLAAVREKCVVAEGVIIGRMVVLESNIKIGARARIQTGAYITGETVIEEDVFVGPYVVTTNDRYMSMWTSKTYAGPIIKRRAAVGAGANLLSGITIGEAAVVGMGAVVVTDVPPKRVFLGVPARDAGEARIG</sequence>
<comment type="caution">
    <text evidence="6">The sequence shown here is derived from an EMBL/GenBank/DDBJ whole genome shotgun (WGS) entry which is preliminary data.</text>
</comment>
<dbReference type="SUPFAM" id="SSF51161">
    <property type="entry name" value="Trimeric LpxA-like enzymes"/>
    <property type="match status" value="2"/>
</dbReference>
<evidence type="ECO:0000256" key="3">
    <source>
        <dbReference type="ARBA" id="ARBA00022737"/>
    </source>
</evidence>
<dbReference type="AlphaFoldDB" id="A0A2N3G6Z7"/>
<dbReference type="GO" id="GO:0019877">
    <property type="term" value="P:diaminopimelate biosynthetic process"/>
    <property type="evidence" value="ECO:0007669"/>
    <property type="project" value="UniProtKB-KW"/>
</dbReference>
<keyword evidence="4" id="KW-0220">Diaminopimelate biosynthesis</keyword>
<evidence type="ECO:0000256" key="5">
    <source>
        <dbReference type="ARBA" id="ARBA00023154"/>
    </source>
</evidence>
<dbReference type="InterPro" id="IPR018357">
    <property type="entry name" value="Hexapep_transf_CS"/>
</dbReference>
<dbReference type="Pfam" id="PF14602">
    <property type="entry name" value="Hexapep_2"/>
    <property type="match status" value="1"/>
</dbReference>
<keyword evidence="6" id="KW-0012">Acyltransferase</keyword>
<evidence type="ECO:0000256" key="4">
    <source>
        <dbReference type="ARBA" id="ARBA00022915"/>
    </source>
</evidence>
<keyword evidence="5" id="KW-0457">Lysine biosynthesis</keyword>
<organism evidence="6 7">
    <name type="scientific">Candidatus Anoxymicrobium japonicum</name>
    <dbReference type="NCBI Taxonomy" id="2013648"/>
    <lineage>
        <taxon>Bacteria</taxon>
        <taxon>Bacillati</taxon>
        <taxon>Actinomycetota</taxon>
        <taxon>Candidatus Geothermincolia</taxon>
        <taxon>Candidatus Geothermincolales</taxon>
        <taxon>Candidatus Anoxymicrobiaceae</taxon>
        <taxon>Candidatus Anoxymicrobium</taxon>
    </lineage>
</organism>
<proteinExistence type="predicted"/>
<keyword evidence="2 6" id="KW-0808">Transferase</keyword>
<gene>
    <name evidence="6" type="ORF">CVT63_03060</name>
</gene>
<dbReference type="Gene3D" id="2.160.10.10">
    <property type="entry name" value="Hexapeptide repeat proteins"/>
    <property type="match status" value="2"/>
</dbReference>
<dbReference type="PANTHER" id="PTHR43300">
    <property type="entry name" value="ACETYLTRANSFERASE"/>
    <property type="match status" value="1"/>
</dbReference>
<evidence type="ECO:0000256" key="1">
    <source>
        <dbReference type="ARBA" id="ARBA00022605"/>
    </source>
</evidence>
<dbReference type="PANTHER" id="PTHR43300:SF10">
    <property type="entry name" value="2,3,4,5-TETRAHYDROPYRIDINE-2,6-DICARBOXYLATE N-ACETYLTRANSFERASE"/>
    <property type="match status" value="1"/>
</dbReference>
<protein>
    <submittedName>
        <fullName evidence="6">UDP-3-O-(3-hydroxymyristoyl)glucosamine N-acyltransferase</fullName>
    </submittedName>
</protein>
<dbReference type="PROSITE" id="PS00101">
    <property type="entry name" value="HEXAPEP_TRANSFERASES"/>
    <property type="match status" value="1"/>
</dbReference>
<dbReference type="GO" id="GO:0016746">
    <property type="term" value="F:acyltransferase activity"/>
    <property type="evidence" value="ECO:0007669"/>
    <property type="project" value="UniProtKB-KW"/>
</dbReference>
<keyword evidence="3" id="KW-0677">Repeat</keyword>
<evidence type="ECO:0000313" key="6">
    <source>
        <dbReference type="EMBL" id="PKQ28392.1"/>
    </source>
</evidence>
<dbReference type="Pfam" id="PF00132">
    <property type="entry name" value="Hexapep"/>
    <property type="match status" value="1"/>
</dbReference>
<dbReference type="InterPro" id="IPR001451">
    <property type="entry name" value="Hexapep"/>
</dbReference>
<reference evidence="6 7" key="1">
    <citation type="journal article" date="2017" name="ISME J.">
        <title>Potential for microbial H2 and metal transformations associated with novel bacteria and archaea in deep terrestrial subsurface sediments.</title>
        <authorList>
            <person name="Hernsdorf A.W."/>
            <person name="Amano Y."/>
            <person name="Miyakawa K."/>
            <person name="Ise K."/>
            <person name="Suzuki Y."/>
            <person name="Anantharaman K."/>
            <person name="Probst A."/>
            <person name="Burstein D."/>
            <person name="Thomas B.C."/>
            <person name="Banfield J.F."/>
        </authorList>
    </citation>
    <scope>NUCLEOTIDE SEQUENCE [LARGE SCALE GENOMIC DNA]</scope>
    <source>
        <strain evidence="6">HGW-Actinobacteria-3</strain>
    </source>
</reference>